<feature type="compositionally biased region" description="Polar residues" evidence="1">
    <location>
        <begin position="37"/>
        <end position="53"/>
    </location>
</feature>
<protein>
    <submittedName>
        <fullName evidence="2">Uncharacterized protein</fullName>
    </submittedName>
</protein>
<dbReference type="EMBL" id="JBEYBF010000003">
    <property type="protein sequence ID" value="MEU1951593.1"/>
    <property type="molecule type" value="Genomic_DNA"/>
</dbReference>
<accession>A0ABV2WL34</accession>
<dbReference type="RefSeq" id="WP_356953649.1">
    <property type="nucleotide sequence ID" value="NZ_JBEYBD010000001.1"/>
</dbReference>
<comment type="caution">
    <text evidence="2">The sequence shown here is derived from an EMBL/GenBank/DDBJ whole genome shotgun (WGS) entry which is preliminary data.</text>
</comment>
<feature type="region of interest" description="Disordered" evidence="1">
    <location>
        <begin position="37"/>
        <end position="56"/>
    </location>
</feature>
<evidence type="ECO:0000256" key="1">
    <source>
        <dbReference type="SAM" id="MobiDB-lite"/>
    </source>
</evidence>
<evidence type="ECO:0000313" key="2">
    <source>
        <dbReference type="EMBL" id="MEU1951593.1"/>
    </source>
</evidence>
<sequence length="200" mass="21657">MQPRAAGHTLWASTDGLAYSLYWDSGRFSTLVGRSTADTNNLSHADSSRTTAAERSIPVAGEAPHWKDRADADIRNIGDRMPAMGRIVPGLGEEVGDLVAKSATLTAGIAELRTAGWTLEYGVEGAGSYTDRERRKITVDGRYRHSYFADKTTATVAEEVALASYDSSVWDAGHQGGPVEVWLVRRRCGSHGTLGFDRRA</sequence>
<organism evidence="2 3">
    <name type="scientific">Nocardia rhamnosiphila</name>
    <dbReference type="NCBI Taxonomy" id="426716"/>
    <lineage>
        <taxon>Bacteria</taxon>
        <taxon>Bacillati</taxon>
        <taxon>Actinomycetota</taxon>
        <taxon>Actinomycetes</taxon>
        <taxon>Mycobacteriales</taxon>
        <taxon>Nocardiaceae</taxon>
        <taxon>Nocardia</taxon>
    </lineage>
</organism>
<proteinExistence type="predicted"/>
<name>A0ABV2WL34_9NOCA</name>
<gene>
    <name evidence="2" type="ORF">ABZ510_06995</name>
</gene>
<dbReference type="Proteomes" id="UP001550628">
    <property type="component" value="Unassembled WGS sequence"/>
</dbReference>
<evidence type="ECO:0000313" key="3">
    <source>
        <dbReference type="Proteomes" id="UP001550628"/>
    </source>
</evidence>
<keyword evidence="3" id="KW-1185">Reference proteome</keyword>
<reference evidence="2 3" key="1">
    <citation type="submission" date="2024-06" db="EMBL/GenBank/DDBJ databases">
        <title>The Natural Products Discovery Center: Release of the First 8490 Sequenced Strains for Exploring Actinobacteria Biosynthetic Diversity.</title>
        <authorList>
            <person name="Kalkreuter E."/>
            <person name="Kautsar S.A."/>
            <person name="Yang D."/>
            <person name="Bader C.D."/>
            <person name="Teijaro C.N."/>
            <person name="Fluegel L."/>
            <person name="Davis C.M."/>
            <person name="Simpson J.R."/>
            <person name="Lauterbach L."/>
            <person name="Steele A.D."/>
            <person name="Gui C."/>
            <person name="Meng S."/>
            <person name="Li G."/>
            <person name="Viehrig K."/>
            <person name="Ye F."/>
            <person name="Su P."/>
            <person name="Kiefer A.F."/>
            <person name="Nichols A."/>
            <person name="Cepeda A.J."/>
            <person name="Yan W."/>
            <person name="Fan B."/>
            <person name="Jiang Y."/>
            <person name="Adhikari A."/>
            <person name="Zheng C.-J."/>
            <person name="Schuster L."/>
            <person name="Cowan T.M."/>
            <person name="Smanski M.J."/>
            <person name="Chevrette M.G."/>
            <person name="De Carvalho L.P.S."/>
            <person name="Shen B."/>
        </authorList>
    </citation>
    <scope>NUCLEOTIDE SEQUENCE [LARGE SCALE GENOMIC DNA]</scope>
    <source>
        <strain evidence="2 3">NPDC019708</strain>
    </source>
</reference>